<dbReference type="EMBL" id="LAXI01000019">
    <property type="protein sequence ID" value="KRS15747.1"/>
    <property type="molecule type" value="Genomic_DNA"/>
</dbReference>
<comment type="similarity">
    <text evidence="7">Belongs to the TRAP transporter large permease family.</text>
</comment>
<accession>A0A0T5P3M3</accession>
<evidence type="ECO:0000313" key="12">
    <source>
        <dbReference type="Proteomes" id="UP000325785"/>
    </source>
</evidence>
<gene>
    <name evidence="10" type="primary">siaT_14</name>
    <name evidence="10" type="ORF">RIdsm_00948</name>
    <name evidence="9" type="ORF">XM52_22040</name>
</gene>
<evidence type="ECO:0000256" key="5">
    <source>
        <dbReference type="ARBA" id="ARBA00022989"/>
    </source>
</evidence>
<dbReference type="PIRSF" id="PIRSF006066">
    <property type="entry name" value="HI0050"/>
    <property type="match status" value="1"/>
</dbReference>
<dbReference type="AlphaFoldDB" id="A0A0T5P3M3"/>
<keyword evidence="2" id="KW-1003">Cell membrane</keyword>
<evidence type="ECO:0000256" key="7">
    <source>
        <dbReference type="RuleBase" id="RU369079"/>
    </source>
</evidence>
<keyword evidence="4 7" id="KW-0812">Transmembrane</keyword>
<keyword evidence="7" id="KW-0813">Transport</keyword>
<evidence type="ECO:0000259" key="8">
    <source>
        <dbReference type="Pfam" id="PF06808"/>
    </source>
</evidence>
<feature type="transmembrane region" description="Helical" evidence="7">
    <location>
        <begin position="6"/>
        <end position="39"/>
    </location>
</feature>
<dbReference type="NCBIfam" id="TIGR00786">
    <property type="entry name" value="dctM"/>
    <property type="match status" value="1"/>
</dbReference>
<reference evidence="10 12" key="2">
    <citation type="submission" date="2018-08" db="EMBL/GenBank/DDBJ databases">
        <title>Genetic Globetrotter - A new plasmid hitch-hiking vast phylogenetic and geographic distances.</title>
        <authorList>
            <person name="Vollmers J."/>
            <person name="Petersen J."/>
        </authorList>
    </citation>
    <scope>NUCLEOTIDE SEQUENCE [LARGE SCALE GENOMIC DNA]</scope>
    <source>
        <strain evidence="10 12">DSM 26383</strain>
    </source>
</reference>
<keyword evidence="11" id="KW-1185">Reference proteome</keyword>
<dbReference type="InterPro" id="IPR010656">
    <property type="entry name" value="DctM"/>
</dbReference>
<feature type="transmembrane region" description="Helical" evidence="7">
    <location>
        <begin position="172"/>
        <end position="200"/>
    </location>
</feature>
<feature type="transmembrane region" description="Helical" evidence="7">
    <location>
        <begin position="248"/>
        <end position="271"/>
    </location>
</feature>
<feature type="transmembrane region" description="Helical" evidence="7">
    <location>
        <begin position="403"/>
        <end position="427"/>
    </location>
</feature>
<keyword evidence="6 7" id="KW-0472">Membrane</keyword>
<keyword evidence="3 7" id="KW-0997">Cell inner membrane</keyword>
<dbReference type="InterPro" id="IPR004681">
    <property type="entry name" value="TRAP_DctM"/>
</dbReference>
<dbReference type="OrthoDB" id="9790209at2"/>
<comment type="function">
    <text evidence="7">Part of the tripartite ATP-independent periplasmic (TRAP) transport system.</text>
</comment>
<evidence type="ECO:0000313" key="11">
    <source>
        <dbReference type="Proteomes" id="UP000051401"/>
    </source>
</evidence>
<organism evidence="9 11">
    <name type="scientific">Roseovarius indicus</name>
    <dbReference type="NCBI Taxonomy" id="540747"/>
    <lineage>
        <taxon>Bacteria</taxon>
        <taxon>Pseudomonadati</taxon>
        <taxon>Pseudomonadota</taxon>
        <taxon>Alphaproteobacteria</taxon>
        <taxon>Rhodobacterales</taxon>
        <taxon>Roseobacteraceae</taxon>
        <taxon>Roseovarius</taxon>
    </lineage>
</organism>
<reference evidence="9 11" key="1">
    <citation type="submission" date="2015-04" db="EMBL/GenBank/DDBJ databases">
        <title>The draft genome sequence of Roseovarius indicus B108T.</title>
        <authorList>
            <person name="Li G."/>
            <person name="Lai Q."/>
            <person name="Shao Z."/>
            <person name="Yan P."/>
        </authorList>
    </citation>
    <scope>NUCLEOTIDE SEQUENCE [LARGE SCALE GENOMIC DNA]</scope>
    <source>
        <strain evidence="9 11">B108</strain>
    </source>
</reference>
<feature type="transmembrane region" description="Helical" evidence="7">
    <location>
        <begin position="322"/>
        <end position="350"/>
    </location>
</feature>
<proteinExistence type="inferred from homology"/>
<protein>
    <recommendedName>
        <fullName evidence="7">TRAP transporter large permease protein</fullName>
    </recommendedName>
</protein>
<evidence type="ECO:0000313" key="10">
    <source>
        <dbReference type="EMBL" id="QEW25163.1"/>
    </source>
</evidence>
<feature type="transmembrane region" description="Helical" evidence="7">
    <location>
        <begin position="362"/>
        <end position="383"/>
    </location>
</feature>
<dbReference type="EMBL" id="CP031598">
    <property type="protein sequence ID" value="QEW25163.1"/>
    <property type="molecule type" value="Genomic_DNA"/>
</dbReference>
<comment type="caution">
    <text evidence="7">Lacks conserved residue(s) required for the propagation of feature annotation.</text>
</comment>
<evidence type="ECO:0000256" key="6">
    <source>
        <dbReference type="ARBA" id="ARBA00023136"/>
    </source>
</evidence>
<comment type="subunit">
    <text evidence="7">The complex comprises the extracytoplasmic solute receptor protein and the two transmembrane proteins.</text>
</comment>
<dbReference type="GO" id="GO:0022857">
    <property type="term" value="F:transmembrane transporter activity"/>
    <property type="evidence" value="ECO:0007669"/>
    <property type="project" value="UniProtKB-UniRule"/>
</dbReference>
<feature type="transmembrane region" description="Helical" evidence="7">
    <location>
        <begin position="144"/>
        <end position="166"/>
    </location>
</feature>
<dbReference type="RefSeq" id="WP_057819629.1">
    <property type="nucleotide sequence ID" value="NZ_CP031598.1"/>
</dbReference>
<feature type="transmembrane region" description="Helical" evidence="7">
    <location>
        <begin position="221"/>
        <end position="242"/>
    </location>
</feature>
<dbReference type="STRING" id="540747.SAMN04488031_10651"/>
<dbReference type="GO" id="GO:0005886">
    <property type="term" value="C:plasma membrane"/>
    <property type="evidence" value="ECO:0007669"/>
    <property type="project" value="UniProtKB-SubCell"/>
</dbReference>
<feature type="domain" description="TRAP C4-dicarboxylate transport system permease DctM subunit" evidence="8">
    <location>
        <begin position="13"/>
        <end position="422"/>
    </location>
</feature>
<dbReference type="PATRIC" id="fig|540747.5.peg.2181"/>
<sequence length="435" mass="45984">MDPITMGLIFAAILIAVLATGVWVGAALMIVGALAMSLFTSRPIGPAMATVVWSHISLWGLASLPLFIWMGEILFRTRLSRSLFEGLSPLLRNWPGGLLHVNVAGCTAFAAISGSSAATLLTVGKITMPELKKRGYPDSMVAGTLAGAGTLGLLIPPSITMIIYGIMVQESIARLFMAGLLPGLMLAGLFLAYNVGWGLFTRDGRAMRENPSNWHEKLYALPKLLPVVGLIVVVVGSIYTGIAAPTEAAVLGVVGALALSAAQGSLTVASLRESLMGTVRTTSMITLLLAGSAFLTLAMGFTGLPRALAEWVVEMELSRTSLILSLMLLYMVLGCFLDGISMIVLTIAVVEPLTRSAGIDMVWFGIFIVLVGEMALITPPIGFNLFLVQNMTGRGLGFVSRAAAPLFGIMLISVLLLVAFPDIALWLPHALTSRN</sequence>
<dbReference type="Proteomes" id="UP000051401">
    <property type="component" value="Unassembled WGS sequence"/>
</dbReference>
<evidence type="ECO:0000256" key="3">
    <source>
        <dbReference type="ARBA" id="ARBA00022519"/>
    </source>
</evidence>
<evidence type="ECO:0000313" key="9">
    <source>
        <dbReference type="EMBL" id="KRS15747.1"/>
    </source>
</evidence>
<name>A0A0T5P3M3_9RHOB</name>
<keyword evidence="5 7" id="KW-1133">Transmembrane helix</keyword>
<feature type="transmembrane region" description="Helical" evidence="7">
    <location>
        <begin position="51"/>
        <end position="70"/>
    </location>
</feature>
<evidence type="ECO:0000256" key="1">
    <source>
        <dbReference type="ARBA" id="ARBA00004429"/>
    </source>
</evidence>
<evidence type="ECO:0000256" key="2">
    <source>
        <dbReference type="ARBA" id="ARBA00022475"/>
    </source>
</evidence>
<comment type="subcellular location">
    <subcellularLocation>
        <location evidence="1 7">Cell inner membrane</location>
        <topology evidence="1 7">Multi-pass membrane protein</topology>
    </subcellularLocation>
</comment>
<dbReference type="PANTHER" id="PTHR33362">
    <property type="entry name" value="SIALIC ACID TRAP TRANSPORTER PERMEASE PROTEIN SIAT-RELATED"/>
    <property type="match status" value="1"/>
</dbReference>
<feature type="transmembrane region" description="Helical" evidence="7">
    <location>
        <begin position="283"/>
        <end position="302"/>
    </location>
</feature>
<evidence type="ECO:0000256" key="4">
    <source>
        <dbReference type="ARBA" id="ARBA00022692"/>
    </source>
</evidence>
<dbReference type="KEGG" id="rid:RIdsm_00948"/>
<dbReference type="PANTHER" id="PTHR33362:SF5">
    <property type="entry name" value="C4-DICARBOXYLATE TRAP TRANSPORTER LARGE PERMEASE PROTEIN DCTM"/>
    <property type="match status" value="1"/>
</dbReference>
<dbReference type="Proteomes" id="UP000325785">
    <property type="component" value="Chromosome"/>
</dbReference>
<dbReference type="Pfam" id="PF06808">
    <property type="entry name" value="DctM"/>
    <property type="match status" value="1"/>
</dbReference>